<reference evidence="1" key="1">
    <citation type="submission" date="2022-06" db="EMBL/GenBank/DDBJ databases">
        <title>Genomic Encyclopedia of Archaeal and Bacterial Type Strains, Phase II (KMG-II): from individual species to whole genera.</title>
        <authorList>
            <person name="Goeker M."/>
        </authorList>
    </citation>
    <scope>NUCLEOTIDE SEQUENCE</scope>
    <source>
        <strain evidence="1">DSM 43935</strain>
    </source>
</reference>
<evidence type="ECO:0000313" key="2">
    <source>
        <dbReference type="Proteomes" id="UP001206128"/>
    </source>
</evidence>
<accession>A0AAE3GEP7</accession>
<sequence>MANGKTDPRLWEGFYRNIRIQGYIADGTQFDEATLDDVKTVWPVIEPTIEEEGSD</sequence>
<keyword evidence="2" id="KW-1185">Reference proteome</keyword>
<dbReference type="EMBL" id="JAMTCK010000007">
    <property type="protein sequence ID" value="MCP2166353.1"/>
    <property type="molecule type" value="Genomic_DNA"/>
</dbReference>
<name>A0AAE3GEP7_9PSEU</name>
<comment type="caution">
    <text evidence="1">The sequence shown here is derived from an EMBL/GenBank/DDBJ whole genome shotgun (WGS) entry which is preliminary data.</text>
</comment>
<protein>
    <submittedName>
        <fullName evidence="1">Uncharacterized protein</fullName>
    </submittedName>
</protein>
<evidence type="ECO:0000313" key="1">
    <source>
        <dbReference type="EMBL" id="MCP2166353.1"/>
    </source>
</evidence>
<dbReference type="Proteomes" id="UP001206128">
    <property type="component" value="Unassembled WGS sequence"/>
</dbReference>
<organism evidence="1 2">
    <name type="scientific">Goodfellowiella coeruleoviolacea</name>
    <dbReference type="NCBI Taxonomy" id="334858"/>
    <lineage>
        <taxon>Bacteria</taxon>
        <taxon>Bacillati</taxon>
        <taxon>Actinomycetota</taxon>
        <taxon>Actinomycetes</taxon>
        <taxon>Pseudonocardiales</taxon>
        <taxon>Pseudonocardiaceae</taxon>
        <taxon>Goodfellowiella</taxon>
    </lineage>
</organism>
<gene>
    <name evidence="1" type="ORF">LX83_003221</name>
</gene>
<proteinExistence type="predicted"/>
<dbReference type="AlphaFoldDB" id="A0AAE3GEP7"/>